<dbReference type="GO" id="GO:0006412">
    <property type="term" value="P:translation"/>
    <property type="evidence" value="ECO:0007669"/>
    <property type="project" value="InterPro"/>
</dbReference>
<evidence type="ECO:0000256" key="7">
    <source>
        <dbReference type="ARBA" id="ARBA00039935"/>
    </source>
</evidence>
<keyword evidence="3" id="KW-0809">Transit peptide</keyword>
<accession>A0A177UQK6</accession>
<keyword evidence="6" id="KW-0687">Ribonucleoprotein</keyword>
<feature type="region of interest" description="Disordered" evidence="8">
    <location>
        <begin position="41"/>
        <end position="67"/>
    </location>
</feature>
<comment type="caution">
    <text evidence="10">The sequence shown here is derived from an EMBL/GenBank/DDBJ whole genome shotgun (WGS) entry which is preliminary data.</text>
</comment>
<keyword evidence="12" id="KW-1185">Reference proteome</keyword>
<dbReference type="InterPro" id="IPR051991">
    <property type="entry name" value="Mitoribosomal_protein_bL32"/>
</dbReference>
<dbReference type="PANTHER" id="PTHR21026">
    <property type="entry name" value="39S RIBOSOMAL PROTEIN L32, MITOCHONDRIAL"/>
    <property type="match status" value="1"/>
</dbReference>
<dbReference type="SUPFAM" id="SSF57829">
    <property type="entry name" value="Zn-binding ribosomal proteins"/>
    <property type="match status" value="1"/>
</dbReference>
<comment type="subcellular location">
    <subcellularLocation>
        <location evidence="1">Mitochondrion</location>
    </subcellularLocation>
</comment>
<feature type="region of interest" description="Disordered" evidence="8">
    <location>
        <begin position="1"/>
        <end position="23"/>
    </location>
</feature>
<protein>
    <recommendedName>
        <fullName evidence="7">Large ribosomal subunit protein bL32m</fullName>
    </recommendedName>
</protein>
<gene>
    <name evidence="10" type="ORF">A4X03_0g752</name>
    <name evidence="9" type="ORF">JKIAZH3_G6656</name>
</gene>
<evidence type="ECO:0000256" key="6">
    <source>
        <dbReference type="ARBA" id="ARBA00023274"/>
    </source>
</evidence>
<dbReference type="Proteomes" id="UP000077671">
    <property type="component" value="Unassembled WGS sequence"/>
</dbReference>
<dbReference type="InterPro" id="IPR002677">
    <property type="entry name" value="Ribosomal_bL32"/>
</dbReference>
<reference evidence="10" key="2">
    <citation type="journal article" date="2019" name="IMA Fungus">
        <title>Genome sequencing and comparison of five Tilletia species to identify candidate genes for the detection of regulated species infecting wheat.</title>
        <authorList>
            <person name="Nguyen H.D.T."/>
            <person name="Sultana T."/>
            <person name="Kesanakurti P."/>
            <person name="Hambleton S."/>
        </authorList>
    </citation>
    <scope>NUCLEOTIDE SEQUENCE</scope>
    <source>
        <strain evidence="10">DAOMC 238032</strain>
    </source>
</reference>
<evidence type="ECO:0000313" key="9">
    <source>
        <dbReference type="EMBL" id="CAD6910356.1"/>
    </source>
</evidence>
<evidence type="ECO:0000313" key="12">
    <source>
        <dbReference type="Proteomes" id="UP000836402"/>
    </source>
</evidence>
<evidence type="ECO:0000313" key="11">
    <source>
        <dbReference type="Proteomes" id="UP000077671"/>
    </source>
</evidence>
<dbReference type="NCBIfam" id="TIGR01031">
    <property type="entry name" value="rpmF_bact"/>
    <property type="match status" value="1"/>
</dbReference>
<sequence>MSQYAARRTAAASLFSGTHSTQSTSLPFLLALATTAAPRLSARAQEKQACREQGALEHSSSTLSSSSSWSDAARRTIAQWNAPSSSSDSSPAAGLALEWSGAAASSPSSSSSSSSLSSLLRDLLEPILRAVPKKKVSHSRKSMRSANKGLKDRVDIVHCPGCGRAKLHHHLCEHCYGQINRRQKAELRDQHLQGPATLPDFA</sequence>
<reference evidence="10" key="1">
    <citation type="submission" date="2016-04" db="EMBL/GenBank/DDBJ databases">
        <authorList>
            <person name="Nguyen H.D."/>
            <person name="Kesanakurti P."/>
            <person name="Cullis J."/>
            <person name="Levesque C.A."/>
            <person name="Hambleton S."/>
        </authorList>
    </citation>
    <scope>NUCLEOTIDE SEQUENCE</scope>
    <source>
        <strain evidence="10">DAOMC 238032</strain>
    </source>
</reference>
<evidence type="ECO:0000256" key="8">
    <source>
        <dbReference type="SAM" id="MobiDB-lite"/>
    </source>
</evidence>
<evidence type="ECO:0000256" key="3">
    <source>
        <dbReference type="ARBA" id="ARBA00022946"/>
    </source>
</evidence>
<dbReference type="AlphaFoldDB" id="A0A177UQK6"/>
<evidence type="ECO:0000313" key="10">
    <source>
        <dbReference type="EMBL" id="KAE8264730.1"/>
    </source>
</evidence>
<evidence type="ECO:0000256" key="2">
    <source>
        <dbReference type="ARBA" id="ARBA00008560"/>
    </source>
</evidence>
<comment type="similarity">
    <text evidence="2">Belongs to the bacterial ribosomal protein bL32 family.</text>
</comment>
<organism evidence="10 11">
    <name type="scientific">Tilletia caries</name>
    <name type="common">wheat bunt fungus</name>
    <dbReference type="NCBI Taxonomy" id="13290"/>
    <lineage>
        <taxon>Eukaryota</taxon>
        <taxon>Fungi</taxon>
        <taxon>Dikarya</taxon>
        <taxon>Basidiomycota</taxon>
        <taxon>Ustilaginomycotina</taxon>
        <taxon>Exobasidiomycetes</taxon>
        <taxon>Tilletiales</taxon>
        <taxon>Tilletiaceae</taxon>
        <taxon>Tilletia</taxon>
    </lineage>
</organism>
<dbReference type="GO" id="GO:0003735">
    <property type="term" value="F:structural constituent of ribosome"/>
    <property type="evidence" value="ECO:0007669"/>
    <property type="project" value="InterPro"/>
</dbReference>
<dbReference type="Pfam" id="PF01783">
    <property type="entry name" value="Ribosomal_L32p"/>
    <property type="match status" value="1"/>
</dbReference>
<dbReference type="Proteomes" id="UP000836402">
    <property type="component" value="Unassembled WGS sequence"/>
</dbReference>
<keyword evidence="4" id="KW-0689">Ribosomal protein</keyword>
<dbReference type="PANTHER" id="PTHR21026:SF2">
    <property type="entry name" value="LARGE RIBOSOMAL SUBUNIT PROTEIN BL32M"/>
    <property type="match status" value="1"/>
</dbReference>
<proteinExistence type="inferred from homology"/>
<dbReference type="EMBL" id="CAJHJG010001223">
    <property type="protein sequence ID" value="CAD6910356.1"/>
    <property type="molecule type" value="Genomic_DNA"/>
</dbReference>
<dbReference type="EMBL" id="LWDD02000049">
    <property type="protein sequence ID" value="KAE8264730.1"/>
    <property type="molecule type" value="Genomic_DNA"/>
</dbReference>
<dbReference type="InterPro" id="IPR011332">
    <property type="entry name" value="Ribosomal_zn-bd"/>
</dbReference>
<evidence type="ECO:0000256" key="1">
    <source>
        <dbReference type="ARBA" id="ARBA00004173"/>
    </source>
</evidence>
<name>A0A177UQK6_9BASI</name>
<keyword evidence="5" id="KW-0496">Mitochondrion</keyword>
<reference evidence="9" key="3">
    <citation type="submission" date="2020-10" db="EMBL/GenBank/DDBJ databases">
        <authorList>
            <person name="Sedaghatjoo S."/>
        </authorList>
    </citation>
    <scope>NUCLEOTIDE SEQUENCE</scope>
    <source>
        <strain evidence="9">AZH3</strain>
    </source>
</reference>
<evidence type="ECO:0000256" key="4">
    <source>
        <dbReference type="ARBA" id="ARBA00022980"/>
    </source>
</evidence>
<evidence type="ECO:0000256" key="5">
    <source>
        <dbReference type="ARBA" id="ARBA00023128"/>
    </source>
</evidence>
<dbReference type="GO" id="GO:0005762">
    <property type="term" value="C:mitochondrial large ribosomal subunit"/>
    <property type="evidence" value="ECO:0007669"/>
    <property type="project" value="TreeGrafter"/>
</dbReference>